<dbReference type="EMBL" id="LFYR01001739">
    <property type="protein sequence ID" value="KMZ59724.1"/>
    <property type="molecule type" value="Genomic_DNA"/>
</dbReference>
<dbReference type="OMA" id="FELERKW"/>
<protein>
    <submittedName>
        <fullName evidence="6">Nucleosome assembly protein 1.2</fullName>
    </submittedName>
</protein>
<dbReference type="InterPro" id="IPR002164">
    <property type="entry name" value="NAP_family"/>
</dbReference>
<dbReference type="SUPFAM" id="SSF143113">
    <property type="entry name" value="NAP-like"/>
    <property type="match status" value="1"/>
</dbReference>
<dbReference type="GO" id="GO:0000724">
    <property type="term" value="P:double-strand break repair via homologous recombination"/>
    <property type="evidence" value="ECO:0007669"/>
    <property type="project" value="UniProtKB-ARBA"/>
</dbReference>
<reference evidence="7" key="1">
    <citation type="journal article" date="2016" name="Nature">
        <title>The genome of the seagrass Zostera marina reveals angiosperm adaptation to the sea.</title>
        <authorList>
            <person name="Olsen J.L."/>
            <person name="Rouze P."/>
            <person name="Verhelst B."/>
            <person name="Lin Y.-C."/>
            <person name="Bayer T."/>
            <person name="Collen J."/>
            <person name="Dattolo E."/>
            <person name="De Paoli E."/>
            <person name="Dittami S."/>
            <person name="Maumus F."/>
            <person name="Michel G."/>
            <person name="Kersting A."/>
            <person name="Lauritano C."/>
            <person name="Lohaus R."/>
            <person name="Toepel M."/>
            <person name="Tonon T."/>
            <person name="Vanneste K."/>
            <person name="Amirebrahimi M."/>
            <person name="Brakel J."/>
            <person name="Bostroem C."/>
            <person name="Chovatia M."/>
            <person name="Grimwood J."/>
            <person name="Jenkins J.W."/>
            <person name="Jueterbock A."/>
            <person name="Mraz A."/>
            <person name="Stam W.T."/>
            <person name="Tice H."/>
            <person name="Bornberg-Bauer E."/>
            <person name="Green P.J."/>
            <person name="Pearson G.A."/>
            <person name="Procaccini G."/>
            <person name="Duarte C.M."/>
            <person name="Schmutz J."/>
            <person name="Reusch T.B.H."/>
            <person name="Van de Peer Y."/>
        </authorList>
    </citation>
    <scope>NUCLEOTIDE SEQUENCE [LARGE SCALE GENOMIC DNA]</scope>
    <source>
        <strain evidence="7">cv. Finnish</strain>
    </source>
</reference>
<dbReference type="Gene3D" id="1.20.5.1500">
    <property type="match status" value="1"/>
</dbReference>
<keyword evidence="7" id="KW-1185">Reference proteome</keyword>
<dbReference type="GO" id="GO:0005634">
    <property type="term" value="C:nucleus"/>
    <property type="evidence" value="ECO:0000318"/>
    <property type="project" value="GO_Central"/>
</dbReference>
<dbReference type="OrthoDB" id="27325at2759"/>
<name>A0A0K9NSI5_ZOSMR</name>
<dbReference type="GO" id="GO:0003682">
    <property type="term" value="F:chromatin binding"/>
    <property type="evidence" value="ECO:0000318"/>
    <property type="project" value="GO_Central"/>
</dbReference>
<dbReference type="GO" id="GO:0006334">
    <property type="term" value="P:nucleosome assembly"/>
    <property type="evidence" value="ECO:0000318"/>
    <property type="project" value="GO_Central"/>
</dbReference>
<dbReference type="InterPro" id="IPR037231">
    <property type="entry name" value="NAP-like_sf"/>
</dbReference>
<comment type="caution">
    <text evidence="6">The sequence shown here is derived from an EMBL/GenBank/DDBJ whole genome shotgun (WGS) entry which is preliminary data.</text>
</comment>
<dbReference type="Pfam" id="PF00956">
    <property type="entry name" value="NAP"/>
    <property type="match status" value="1"/>
</dbReference>
<dbReference type="FunFam" id="1.20.5.1500:FF:000001">
    <property type="entry name" value="Nucleosome assembly protein 1-like 1"/>
    <property type="match status" value="1"/>
</dbReference>
<dbReference type="AlphaFoldDB" id="A0A0K9NSI5"/>
<dbReference type="PANTHER" id="PTHR11875">
    <property type="entry name" value="TESTIS-SPECIFIC Y-ENCODED PROTEIN"/>
    <property type="match status" value="1"/>
</dbReference>
<gene>
    <name evidence="6" type="ORF">ZOSMA_65G00560</name>
</gene>
<evidence type="ECO:0000256" key="2">
    <source>
        <dbReference type="ARBA" id="ARBA00023054"/>
    </source>
</evidence>
<evidence type="ECO:0000313" key="6">
    <source>
        <dbReference type="EMBL" id="KMZ59724.1"/>
    </source>
</evidence>
<sequence length="346" mass="40447">MSNRSPQLIDPKRIIKFNDNIDREFLKFGSSDVNTNREIFKELMRQRIIHTNERKMIIVDLMTENVQKRVDVLKEIQNRHDDLKIDFQNDLQLLKEKYNKMYQPLYKKRSEIVNGFVEVDGITKTESSADVGIPDFWLTALTSNEIISWEINDNDKEALKYLKDIKWQNLGDDKRGFKLEFYFDVNPFFSNSILTKTYYVSEDEDEDVLEKATGTVIDWYPGKNLLEIKEGSDYGKEEEEAEVDAEKEDIEFSHYHSFFKFFSPMDEEEEEEDEVEDEVEDEEDDDSAVSDLQNSIEHDFEIGYIIKENIIPQAVAWYTGEAIESSDVVEDYGADSGDVDDVPEAC</sequence>
<evidence type="ECO:0000313" key="7">
    <source>
        <dbReference type="Proteomes" id="UP000036987"/>
    </source>
</evidence>
<dbReference type="GO" id="GO:0000785">
    <property type="term" value="C:chromatin"/>
    <property type="evidence" value="ECO:0000318"/>
    <property type="project" value="GO_Central"/>
</dbReference>
<evidence type="ECO:0000256" key="1">
    <source>
        <dbReference type="ARBA" id="ARBA00009947"/>
    </source>
</evidence>
<evidence type="ECO:0000256" key="3">
    <source>
        <dbReference type="ARBA" id="ARBA00023186"/>
    </source>
</evidence>
<evidence type="ECO:0000256" key="4">
    <source>
        <dbReference type="RuleBase" id="RU003876"/>
    </source>
</evidence>
<dbReference type="STRING" id="29655.A0A0K9NSI5"/>
<accession>A0A0K9NSI5</accession>
<feature type="compositionally biased region" description="Acidic residues" evidence="5">
    <location>
        <begin position="266"/>
        <end position="288"/>
    </location>
</feature>
<feature type="region of interest" description="Disordered" evidence="5">
    <location>
        <begin position="266"/>
        <end position="290"/>
    </location>
</feature>
<organism evidence="6 7">
    <name type="scientific">Zostera marina</name>
    <name type="common">Eelgrass</name>
    <dbReference type="NCBI Taxonomy" id="29655"/>
    <lineage>
        <taxon>Eukaryota</taxon>
        <taxon>Viridiplantae</taxon>
        <taxon>Streptophyta</taxon>
        <taxon>Embryophyta</taxon>
        <taxon>Tracheophyta</taxon>
        <taxon>Spermatophyta</taxon>
        <taxon>Magnoliopsida</taxon>
        <taxon>Liliopsida</taxon>
        <taxon>Zosteraceae</taxon>
        <taxon>Zostera</taxon>
    </lineage>
</organism>
<keyword evidence="3" id="KW-0143">Chaperone</keyword>
<proteinExistence type="inferred from homology"/>
<dbReference type="Gene3D" id="3.30.1120.90">
    <property type="entry name" value="Nucleosome assembly protein"/>
    <property type="match status" value="1"/>
</dbReference>
<dbReference type="GO" id="GO:0042393">
    <property type="term" value="F:histone binding"/>
    <property type="evidence" value="ECO:0000318"/>
    <property type="project" value="GO_Central"/>
</dbReference>
<keyword evidence="2" id="KW-0175">Coiled coil</keyword>
<dbReference type="Proteomes" id="UP000036987">
    <property type="component" value="Unassembled WGS sequence"/>
</dbReference>
<evidence type="ECO:0000256" key="5">
    <source>
        <dbReference type="SAM" id="MobiDB-lite"/>
    </source>
</evidence>
<comment type="similarity">
    <text evidence="1 4">Belongs to the nucleosome assembly protein (NAP) family.</text>
</comment>